<accession>A0A6N6M932</accession>
<dbReference type="EMBL" id="WACR01000002">
    <property type="protein sequence ID" value="KAB1065576.1"/>
    <property type="molecule type" value="Genomic_DNA"/>
</dbReference>
<keyword evidence="3" id="KW-1185">Reference proteome</keyword>
<dbReference type="Proteomes" id="UP000435357">
    <property type="component" value="Unassembled WGS sequence"/>
</dbReference>
<evidence type="ECO:0008006" key="4">
    <source>
        <dbReference type="Google" id="ProtNLM"/>
    </source>
</evidence>
<dbReference type="AlphaFoldDB" id="A0A6N6M932"/>
<name>A0A6N6M932_9FLAO</name>
<keyword evidence="1" id="KW-0732">Signal</keyword>
<evidence type="ECO:0000256" key="1">
    <source>
        <dbReference type="SAM" id="SignalP"/>
    </source>
</evidence>
<feature type="signal peptide" evidence="1">
    <location>
        <begin position="1"/>
        <end position="18"/>
    </location>
</feature>
<organism evidence="2 3">
    <name type="scientific">Salibacter halophilus</name>
    <dbReference type="NCBI Taxonomy" id="1803916"/>
    <lineage>
        <taxon>Bacteria</taxon>
        <taxon>Pseudomonadati</taxon>
        <taxon>Bacteroidota</taxon>
        <taxon>Flavobacteriia</taxon>
        <taxon>Flavobacteriales</taxon>
        <taxon>Salibacteraceae</taxon>
        <taxon>Salibacter</taxon>
    </lineage>
</organism>
<comment type="caution">
    <text evidence="2">The sequence shown here is derived from an EMBL/GenBank/DDBJ whole genome shotgun (WGS) entry which is preliminary data.</text>
</comment>
<evidence type="ECO:0000313" key="3">
    <source>
        <dbReference type="Proteomes" id="UP000435357"/>
    </source>
</evidence>
<proteinExistence type="predicted"/>
<sequence length="169" mass="19496">MHIIKSSRLICFSFLAVAFLSACSSIPKDHVGIIFKKNEKAFEIKHAGVTLSPTDEENELMIINLNRKDTVDLKFLTKHGKEMSYLLAFDYQIIEENFEELVRFINTYNTDFKSTLQSVEHAEMRAASRSSLGLYTKQELESIHIDEVITAESYLPKFWKLNTVKLVKK</sequence>
<reference evidence="2 3" key="1">
    <citation type="submission" date="2019-09" db="EMBL/GenBank/DDBJ databases">
        <title>Genomes of Cryomorphaceae.</title>
        <authorList>
            <person name="Bowman J.P."/>
        </authorList>
    </citation>
    <scope>NUCLEOTIDE SEQUENCE [LARGE SCALE GENOMIC DNA]</scope>
    <source>
        <strain evidence="2 3">KCTC 52047</strain>
    </source>
</reference>
<dbReference type="PROSITE" id="PS51257">
    <property type="entry name" value="PROKAR_LIPOPROTEIN"/>
    <property type="match status" value="1"/>
</dbReference>
<evidence type="ECO:0000313" key="2">
    <source>
        <dbReference type="EMBL" id="KAB1065576.1"/>
    </source>
</evidence>
<gene>
    <name evidence="2" type="ORF">F3059_02680</name>
</gene>
<feature type="chain" id="PRO_5026665749" description="Lipoprotein" evidence="1">
    <location>
        <begin position="19"/>
        <end position="169"/>
    </location>
</feature>
<protein>
    <recommendedName>
        <fullName evidence="4">Lipoprotein</fullName>
    </recommendedName>
</protein>